<dbReference type="Gene3D" id="2.120.10.80">
    <property type="entry name" value="Kelch-type beta propeller"/>
    <property type="match status" value="1"/>
</dbReference>
<dbReference type="PROSITE" id="PS50097">
    <property type="entry name" value="BTB"/>
    <property type="match status" value="1"/>
</dbReference>
<keyword evidence="3" id="KW-0677">Repeat</keyword>
<dbReference type="PANTHER" id="PTHR24412:SF451">
    <property type="entry name" value="KELCH-LIKE PROTEIN 20"/>
    <property type="match status" value="1"/>
</dbReference>
<dbReference type="InterPro" id="IPR006652">
    <property type="entry name" value="Kelch_1"/>
</dbReference>
<sequence length="665" mass="74581">MSSPEGLGDRLAHDLKPDPPVRSFIGQKRVKFFEIPLLNPTTPSALPLSVRTNSDLIHCSSAGNLSRQSVNFHSDKHAEKVLLSMNRLRKNEMLCDVSIKVDDKTFKCHKNVLAGSCPYFDAMFASEMVETTLQEIQLHEISSEAMELLIDYCYTAQITIEERNVQQLLPAACLLQMTEIQHYCCEFLSKQLDPTNCLGIRAFADTHHCSELLNISSTYCAQHFEEVASNEEFKNLPLDQLIGILSSDELNVSCEEEVYRAAMEWISHDLTNRKSQLATVLKHVRFPLMTPVFLVGTCSNSQLIKADEESRDFVDEAKNYLLLPQERGRMQGPRTRPRRPVNPYEFLFAVGGWCSGDAIQTVERYDPVREEWSMVASMNKRRCGVGVAVLDNIIYAIGGHDGTSYLQTVEKFDPNDENAWSTVVAPTSTCRTSVGVAVLNGYLYAIGGQDGGSCLDLVERYDQTNNKWERKASMKTRRLGVGVAVLNEFVYAVGGSDGGKPWDSVEKYNPKNDTWQKVCAMSTARKHLGCAVYNDYIYAVGGRDDCTELNSVERYCDKDDRWTPVVAMQMKRSGVGLAVVGGQLLAVGGFDGLNYLKSVEILDSENGSWRMCSGKGNMHYRRLGGGVGVVKLQNPFNYVKKETTRQMRDWNALTPTQEYNPERKD</sequence>
<evidence type="ECO:0000256" key="1">
    <source>
        <dbReference type="ARBA" id="ARBA00004906"/>
    </source>
</evidence>
<dbReference type="InterPro" id="IPR015915">
    <property type="entry name" value="Kelch-typ_b-propeller"/>
</dbReference>
<dbReference type="SMART" id="SM00612">
    <property type="entry name" value="Kelch"/>
    <property type="match status" value="6"/>
</dbReference>
<accession>E4Y9L3</accession>
<dbReference type="FunFam" id="1.25.40.420:FF:000001">
    <property type="entry name" value="Kelch-like family member 12"/>
    <property type="match status" value="1"/>
</dbReference>
<reference evidence="7" key="1">
    <citation type="journal article" date="2010" name="Science">
        <title>Plasticity of animal genome architecture unmasked by rapid evolution of a pelagic tunicate.</title>
        <authorList>
            <person name="Denoeud F."/>
            <person name="Henriet S."/>
            <person name="Mungpakdee S."/>
            <person name="Aury J.M."/>
            <person name="Da Silva C."/>
            <person name="Brinkmann H."/>
            <person name="Mikhaleva J."/>
            <person name="Olsen L.C."/>
            <person name="Jubin C."/>
            <person name="Canestro C."/>
            <person name="Bouquet J.M."/>
            <person name="Danks G."/>
            <person name="Poulain J."/>
            <person name="Campsteijn C."/>
            <person name="Adamski M."/>
            <person name="Cross I."/>
            <person name="Yadetie F."/>
            <person name="Muffato M."/>
            <person name="Louis A."/>
            <person name="Butcher S."/>
            <person name="Tsagkogeorga G."/>
            <person name="Konrad A."/>
            <person name="Singh S."/>
            <person name="Jensen M.F."/>
            <person name="Cong E.H."/>
            <person name="Eikeseth-Otteraa H."/>
            <person name="Noel B."/>
            <person name="Anthouard V."/>
            <person name="Porcel B.M."/>
            <person name="Kachouri-Lafond R."/>
            <person name="Nishino A."/>
            <person name="Ugolini M."/>
            <person name="Chourrout P."/>
            <person name="Nishida H."/>
            <person name="Aasland R."/>
            <person name="Huzurbazar S."/>
            <person name="Westhof E."/>
            <person name="Delsuc F."/>
            <person name="Lehrach H."/>
            <person name="Reinhardt R."/>
            <person name="Weissenbach J."/>
            <person name="Roy S.W."/>
            <person name="Artiguenave F."/>
            <person name="Postlethwait J.H."/>
            <person name="Manak J.R."/>
            <person name="Thompson E.M."/>
            <person name="Jaillon O."/>
            <person name="Du Pasquier L."/>
            <person name="Boudinot P."/>
            <person name="Liberles D.A."/>
            <person name="Volff J.N."/>
            <person name="Philippe H."/>
            <person name="Lenhard B."/>
            <person name="Roest Crollius H."/>
            <person name="Wincker P."/>
            <person name="Chourrout D."/>
        </authorList>
    </citation>
    <scope>NUCLEOTIDE SEQUENCE [LARGE SCALE GENOMIC DNA]</scope>
</reference>
<comment type="pathway">
    <text evidence="1">Protein modification; protein ubiquitination.</text>
</comment>
<keyword evidence="4" id="KW-0833">Ubl conjugation pathway</keyword>
<dbReference type="InterPro" id="IPR000210">
    <property type="entry name" value="BTB/POZ_dom"/>
</dbReference>
<dbReference type="PANTHER" id="PTHR24412">
    <property type="entry name" value="KELCH PROTEIN"/>
    <property type="match status" value="1"/>
</dbReference>
<name>E4Y9L3_OIKDI</name>
<organism evidence="7">
    <name type="scientific">Oikopleura dioica</name>
    <name type="common">Tunicate</name>
    <dbReference type="NCBI Taxonomy" id="34765"/>
    <lineage>
        <taxon>Eukaryota</taxon>
        <taxon>Metazoa</taxon>
        <taxon>Chordata</taxon>
        <taxon>Tunicata</taxon>
        <taxon>Appendicularia</taxon>
        <taxon>Copelata</taxon>
        <taxon>Oikopleuridae</taxon>
        <taxon>Oikopleura</taxon>
    </lineage>
</organism>
<keyword evidence="2" id="KW-0880">Kelch repeat</keyword>
<dbReference type="SUPFAM" id="SSF117281">
    <property type="entry name" value="Kelch motif"/>
    <property type="match status" value="1"/>
</dbReference>
<proteinExistence type="predicted"/>
<dbReference type="Pfam" id="PF24681">
    <property type="entry name" value="Kelch_KLHDC2_KLHL20_DRC7"/>
    <property type="match status" value="1"/>
</dbReference>
<gene>
    <name evidence="7" type="ORF">GSOID_T00030669001</name>
</gene>
<dbReference type="Proteomes" id="UP000011014">
    <property type="component" value="Unassembled WGS sequence"/>
</dbReference>
<dbReference type="PIRSF" id="PIRSF037037">
    <property type="entry name" value="Kelch-like_protein_gigaxonin"/>
    <property type="match status" value="1"/>
</dbReference>
<dbReference type="InterPro" id="IPR017096">
    <property type="entry name" value="BTB-kelch_protein"/>
</dbReference>
<evidence type="ECO:0000256" key="2">
    <source>
        <dbReference type="ARBA" id="ARBA00022441"/>
    </source>
</evidence>
<evidence type="ECO:0000313" key="7">
    <source>
        <dbReference type="EMBL" id="CBY32250.1"/>
    </source>
</evidence>
<dbReference type="InterPro" id="IPR011333">
    <property type="entry name" value="SKP1/BTB/POZ_sf"/>
</dbReference>
<evidence type="ECO:0000256" key="5">
    <source>
        <dbReference type="ARBA" id="ARBA00040631"/>
    </source>
</evidence>
<dbReference type="SUPFAM" id="SSF54695">
    <property type="entry name" value="POZ domain"/>
    <property type="match status" value="1"/>
</dbReference>
<dbReference type="Gene3D" id="3.30.710.10">
    <property type="entry name" value="Potassium Channel Kv1.1, Chain A"/>
    <property type="match status" value="1"/>
</dbReference>
<dbReference type="SMART" id="SM00225">
    <property type="entry name" value="BTB"/>
    <property type="match status" value="1"/>
</dbReference>
<evidence type="ECO:0000256" key="4">
    <source>
        <dbReference type="ARBA" id="ARBA00022786"/>
    </source>
</evidence>
<dbReference type="AlphaFoldDB" id="E4Y9L3"/>
<dbReference type="Pfam" id="PF07707">
    <property type="entry name" value="BACK"/>
    <property type="match status" value="1"/>
</dbReference>
<dbReference type="Pfam" id="PF01344">
    <property type="entry name" value="Kelch_1"/>
    <property type="match status" value="1"/>
</dbReference>
<dbReference type="SMART" id="SM00875">
    <property type="entry name" value="BACK"/>
    <property type="match status" value="1"/>
</dbReference>
<dbReference type="FunFam" id="3.30.710.10:FF:000001">
    <property type="entry name" value="Kelch-like family member 20"/>
    <property type="match status" value="1"/>
</dbReference>
<dbReference type="InterPro" id="IPR011705">
    <property type="entry name" value="BACK"/>
</dbReference>
<evidence type="ECO:0000256" key="3">
    <source>
        <dbReference type="ARBA" id="ARBA00022737"/>
    </source>
</evidence>
<evidence type="ECO:0000259" key="6">
    <source>
        <dbReference type="PROSITE" id="PS50097"/>
    </source>
</evidence>
<feature type="domain" description="BTB" evidence="6">
    <location>
        <begin position="95"/>
        <end position="162"/>
    </location>
</feature>
<dbReference type="EMBL" id="FN654340">
    <property type="protein sequence ID" value="CBY32250.1"/>
    <property type="molecule type" value="Genomic_DNA"/>
</dbReference>
<dbReference type="Pfam" id="PF00651">
    <property type="entry name" value="BTB"/>
    <property type="match status" value="1"/>
</dbReference>
<dbReference type="Gene3D" id="1.25.40.420">
    <property type="match status" value="1"/>
</dbReference>
<protein>
    <recommendedName>
        <fullName evidence="5">Kelch-like protein 20</fullName>
    </recommendedName>
</protein>